<proteinExistence type="predicted"/>
<dbReference type="AlphaFoldDB" id="A0A6A5YAX4"/>
<dbReference type="PANTHER" id="PTHR35872:SF2">
    <property type="entry name" value="INTEGRAL MEMBRANE PROTEIN (AFU_ORTHOLOGUE AFUA_5G07110)"/>
    <property type="match status" value="1"/>
</dbReference>
<sequence length="688" mass="77263">MDRPDRQRDDPLHDALSSSSRRSSSIRPITPDQPSVNINFRSPRSRANSGATPDQSPRPRRPSIRERNTSIRIRRIPSSINVSQLAQIPQGNIAPPLAPRAQAIREEEAFSGGRRRSSSEPQRYHWNPPNAEDNNLARAATREGQLPQLNDDPANPYATVRSNPERPARPSLVPPAATAGPGRLRRYSQATRSALGLNNNRSTTNVTDQSSQFDGSHEYESGLVDLLDVVDPEVSTLTTLTNVQNSLFIPDLGPIFNRRPTYTLTSRPTQIIEADTASKEEEEGEGEGRGGRPGVHRTATLDSTMTESRYAVLPHGVSLDGWTKAEKEEINDHVRHMLHSRRSAFKRGMKGFGQYVRKPLGFFVTLYAFLITAFGLAWVLFLIGWISVGSKRDYDVNVIDNVLVALFAIIGDGLAPFRAVDTYHMIYIAHYHHLTWKLRKKKALPKLEDHNDLPAIRPTDVDVEAYRNEEKQDELHHEKELTVLSLQQQQKLEHHQKKFSKSHTFYKPHETTTHHAFPLRLLVAVVVLLDCHSLLQIALGTCTWSISYHVRPFALTTVILCCSITCNITAGVLISIGDRMTRKKDVIEKMFRQELTETAIHKLEKRKKKESERNDILEGPAQERRLTKEGERDSDSGSNTGNAKKSEPVGMGNAYEMDERRASKDMDTGISRPETAGESEGPGYGETR</sequence>
<feature type="transmembrane region" description="Helical" evidence="2">
    <location>
        <begin position="553"/>
        <end position="574"/>
    </location>
</feature>
<evidence type="ECO:0000256" key="2">
    <source>
        <dbReference type="SAM" id="Phobius"/>
    </source>
</evidence>
<feature type="transmembrane region" description="Helical" evidence="2">
    <location>
        <begin position="360"/>
        <end position="386"/>
    </location>
</feature>
<keyword evidence="2" id="KW-1133">Transmembrane helix</keyword>
<organism evidence="3 4">
    <name type="scientific">Saccharata proteae CBS 121410</name>
    <dbReference type="NCBI Taxonomy" id="1314787"/>
    <lineage>
        <taxon>Eukaryota</taxon>
        <taxon>Fungi</taxon>
        <taxon>Dikarya</taxon>
        <taxon>Ascomycota</taxon>
        <taxon>Pezizomycotina</taxon>
        <taxon>Dothideomycetes</taxon>
        <taxon>Dothideomycetes incertae sedis</taxon>
        <taxon>Botryosphaeriales</taxon>
        <taxon>Saccharataceae</taxon>
        <taxon>Saccharata</taxon>
    </lineage>
</organism>
<keyword evidence="2" id="KW-0812">Transmembrane</keyword>
<dbReference type="InterPro" id="IPR021369">
    <property type="entry name" value="DUF2985"/>
</dbReference>
<feature type="compositionally biased region" description="Basic and acidic residues" evidence="1">
    <location>
        <begin position="1"/>
        <end position="13"/>
    </location>
</feature>
<dbReference type="EMBL" id="ML978715">
    <property type="protein sequence ID" value="KAF2089025.1"/>
    <property type="molecule type" value="Genomic_DNA"/>
</dbReference>
<feature type="compositionally biased region" description="Basic and acidic residues" evidence="1">
    <location>
        <begin position="609"/>
        <end position="635"/>
    </location>
</feature>
<feature type="compositionally biased region" description="Polar residues" evidence="1">
    <location>
        <begin position="32"/>
        <end position="55"/>
    </location>
</feature>
<evidence type="ECO:0000313" key="3">
    <source>
        <dbReference type="EMBL" id="KAF2089025.1"/>
    </source>
</evidence>
<feature type="compositionally biased region" description="Polar residues" evidence="1">
    <location>
        <begin position="188"/>
        <end position="214"/>
    </location>
</feature>
<dbReference type="OrthoDB" id="3365211at2759"/>
<keyword evidence="2" id="KW-0472">Membrane</keyword>
<gene>
    <name evidence="3" type="ORF">K490DRAFT_38629</name>
</gene>
<feature type="compositionally biased region" description="Basic and acidic residues" evidence="1">
    <location>
        <begin position="657"/>
        <end position="667"/>
    </location>
</feature>
<evidence type="ECO:0008006" key="5">
    <source>
        <dbReference type="Google" id="ProtNLM"/>
    </source>
</evidence>
<dbReference type="Pfam" id="PF11204">
    <property type="entry name" value="DUF2985"/>
    <property type="match status" value="1"/>
</dbReference>
<dbReference type="Proteomes" id="UP000799776">
    <property type="component" value="Unassembled WGS sequence"/>
</dbReference>
<reference evidence="3" key="1">
    <citation type="journal article" date="2020" name="Stud. Mycol.">
        <title>101 Dothideomycetes genomes: a test case for predicting lifestyles and emergence of pathogens.</title>
        <authorList>
            <person name="Haridas S."/>
            <person name="Albert R."/>
            <person name="Binder M."/>
            <person name="Bloem J."/>
            <person name="Labutti K."/>
            <person name="Salamov A."/>
            <person name="Andreopoulos B."/>
            <person name="Baker S."/>
            <person name="Barry K."/>
            <person name="Bills G."/>
            <person name="Bluhm B."/>
            <person name="Cannon C."/>
            <person name="Castanera R."/>
            <person name="Culley D."/>
            <person name="Daum C."/>
            <person name="Ezra D."/>
            <person name="Gonzalez J."/>
            <person name="Henrissat B."/>
            <person name="Kuo A."/>
            <person name="Liang C."/>
            <person name="Lipzen A."/>
            <person name="Lutzoni F."/>
            <person name="Magnuson J."/>
            <person name="Mondo S."/>
            <person name="Nolan M."/>
            <person name="Ohm R."/>
            <person name="Pangilinan J."/>
            <person name="Park H.-J."/>
            <person name="Ramirez L."/>
            <person name="Alfaro M."/>
            <person name="Sun H."/>
            <person name="Tritt A."/>
            <person name="Yoshinaga Y."/>
            <person name="Zwiers L.-H."/>
            <person name="Turgeon B."/>
            <person name="Goodwin S."/>
            <person name="Spatafora J."/>
            <person name="Crous P."/>
            <person name="Grigoriev I."/>
        </authorList>
    </citation>
    <scope>NUCLEOTIDE SEQUENCE</scope>
    <source>
        <strain evidence="3">CBS 121410</strain>
    </source>
</reference>
<feature type="region of interest" description="Disordered" evidence="1">
    <location>
        <begin position="604"/>
        <end position="688"/>
    </location>
</feature>
<evidence type="ECO:0000256" key="1">
    <source>
        <dbReference type="SAM" id="MobiDB-lite"/>
    </source>
</evidence>
<name>A0A6A5YAX4_9PEZI</name>
<protein>
    <recommendedName>
        <fullName evidence="5">Integral membrane protein</fullName>
    </recommendedName>
</protein>
<dbReference type="PANTHER" id="PTHR35872">
    <property type="entry name" value="INTEGRAL MEMBRANE PROTEIN (AFU_ORTHOLOGUE AFUA_5G07110)"/>
    <property type="match status" value="1"/>
</dbReference>
<keyword evidence="4" id="KW-1185">Reference proteome</keyword>
<evidence type="ECO:0000313" key="4">
    <source>
        <dbReference type="Proteomes" id="UP000799776"/>
    </source>
</evidence>
<feature type="region of interest" description="Disordered" evidence="1">
    <location>
        <begin position="273"/>
        <end position="297"/>
    </location>
</feature>
<feature type="transmembrane region" description="Helical" evidence="2">
    <location>
        <begin position="521"/>
        <end position="547"/>
    </location>
</feature>
<feature type="region of interest" description="Disordered" evidence="1">
    <location>
        <begin position="108"/>
        <end position="215"/>
    </location>
</feature>
<feature type="region of interest" description="Disordered" evidence="1">
    <location>
        <begin position="1"/>
        <end position="72"/>
    </location>
</feature>
<accession>A0A6A5YAX4</accession>
<feature type="transmembrane region" description="Helical" evidence="2">
    <location>
        <begin position="398"/>
        <end position="417"/>
    </location>
</feature>